<dbReference type="OrthoDB" id="1668230at2759"/>
<dbReference type="InterPro" id="IPR000719">
    <property type="entry name" value="Prot_kinase_dom"/>
</dbReference>
<dbReference type="GO" id="GO:0004674">
    <property type="term" value="F:protein serine/threonine kinase activity"/>
    <property type="evidence" value="ECO:0007669"/>
    <property type="project" value="TreeGrafter"/>
</dbReference>
<dbReference type="HOGENOM" id="CLU_560411_0_0_1"/>
<evidence type="ECO:0000313" key="2">
    <source>
        <dbReference type="EMBL" id="CEJ91470.1"/>
    </source>
</evidence>
<accession>A0A0A1TKW3</accession>
<dbReference type="PROSITE" id="PS50011">
    <property type="entry name" value="PROTEIN_KINASE_DOM"/>
    <property type="match status" value="1"/>
</dbReference>
<dbReference type="InterPro" id="IPR008271">
    <property type="entry name" value="Ser/Thr_kinase_AS"/>
</dbReference>
<dbReference type="STRING" id="1531966.A0A0A1TKW3"/>
<dbReference type="GO" id="GO:0044773">
    <property type="term" value="P:mitotic DNA damage checkpoint signaling"/>
    <property type="evidence" value="ECO:0007669"/>
    <property type="project" value="TreeGrafter"/>
</dbReference>
<dbReference type="PANTHER" id="PTHR44167">
    <property type="entry name" value="OVARIAN-SPECIFIC SERINE/THREONINE-PROTEIN KINASE LOK-RELATED"/>
    <property type="match status" value="1"/>
</dbReference>
<dbReference type="PANTHER" id="PTHR44167:SF24">
    <property type="entry name" value="SERINE_THREONINE-PROTEIN KINASE CHK2"/>
    <property type="match status" value="1"/>
</dbReference>
<dbReference type="SMART" id="SM00220">
    <property type="entry name" value="S_TKc"/>
    <property type="match status" value="1"/>
</dbReference>
<dbReference type="Proteomes" id="UP000039046">
    <property type="component" value="Unassembled WGS sequence"/>
</dbReference>
<dbReference type="CDD" id="cd00180">
    <property type="entry name" value="PKc"/>
    <property type="match status" value="1"/>
</dbReference>
<evidence type="ECO:0000259" key="1">
    <source>
        <dbReference type="PROSITE" id="PS50011"/>
    </source>
</evidence>
<reference evidence="2 3" key="1">
    <citation type="journal article" date="2015" name="Genome Announc.">
        <title>Draft Genome Sequence and Gene Annotation of the Entomopathogenic Fungus Verticillium hemipterigenum.</title>
        <authorList>
            <person name="Horn F."/>
            <person name="Habel A."/>
            <person name="Scharf D.H."/>
            <person name="Dworschak J."/>
            <person name="Brakhage A.A."/>
            <person name="Guthke R."/>
            <person name="Hertweck C."/>
            <person name="Linde J."/>
        </authorList>
    </citation>
    <scope>NUCLEOTIDE SEQUENCE [LARGE SCALE GENOMIC DNA]</scope>
</reference>
<dbReference type="SUPFAM" id="SSF56112">
    <property type="entry name" value="Protein kinase-like (PK-like)"/>
    <property type="match status" value="1"/>
</dbReference>
<gene>
    <name evidence="2" type="ORF">VHEMI07180</name>
</gene>
<feature type="domain" description="Protein kinase" evidence="1">
    <location>
        <begin position="174"/>
        <end position="476"/>
    </location>
</feature>
<dbReference type="EMBL" id="CDHN01000003">
    <property type="protein sequence ID" value="CEJ91470.1"/>
    <property type="molecule type" value="Genomic_DNA"/>
</dbReference>
<sequence length="487" mass="55518">MEKQIQPIQSNIGWDISVVEQTRQSPGLTLDIPFLKPPALSKYNETIVLFHLKFDLLYQPSSNAVLLFNKSREEVYVDSMPSSTREHILPAQSFCELRLGTWKFSILLRSAEAEAEQAFLYLTTLPRTSAATMHSTMIAGLKRSADELNDSQLVTTSGSMDRLGPRKSISTDLITPMEGLASGDVMVVDTLEGSYKLLCVKVMVQRGTTKVMRCRHSKRQGFQVAKFPITPNPSPSSIRRAALSWLHERQIMRRLDHENIMKLLEWDAEYFLLIFEWLQSDLRQGDWAKYNEPEQLLLLRGIAQGLSYLHKEGIIHNDIKPENVCYSARTRNVKIIDFGLASRYEERGAGGTHWYIPREALDPQKYTRGYRGKPGDIWAFGVTALYITKEMAFPRTRDHGFWNIGMVGKEGKDDEGMRTWMKTLDGVTSSIEGKLIDPDTSDTRRTILAIILDMFKERNERITAQEISERLAHLSVQEQSQPRSITA</sequence>
<dbReference type="PROSITE" id="PS00108">
    <property type="entry name" value="PROTEIN_KINASE_ST"/>
    <property type="match status" value="1"/>
</dbReference>
<dbReference type="InterPro" id="IPR011009">
    <property type="entry name" value="Kinase-like_dom_sf"/>
</dbReference>
<dbReference type="GO" id="GO:0005634">
    <property type="term" value="C:nucleus"/>
    <property type="evidence" value="ECO:0007669"/>
    <property type="project" value="TreeGrafter"/>
</dbReference>
<evidence type="ECO:0000313" key="3">
    <source>
        <dbReference type="Proteomes" id="UP000039046"/>
    </source>
</evidence>
<proteinExistence type="predicted"/>
<keyword evidence="3" id="KW-1185">Reference proteome</keyword>
<name>A0A0A1TKW3_9HYPO</name>
<dbReference type="GO" id="GO:0005737">
    <property type="term" value="C:cytoplasm"/>
    <property type="evidence" value="ECO:0007669"/>
    <property type="project" value="TreeGrafter"/>
</dbReference>
<dbReference type="Pfam" id="PF00069">
    <property type="entry name" value="Pkinase"/>
    <property type="match status" value="1"/>
</dbReference>
<organism evidence="2 3">
    <name type="scientific">[Torrubiella] hemipterigena</name>
    <dbReference type="NCBI Taxonomy" id="1531966"/>
    <lineage>
        <taxon>Eukaryota</taxon>
        <taxon>Fungi</taxon>
        <taxon>Dikarya</taxon>
        <taxon>Ascomycota</taxon>
        <taxon>Pezizomycotina</taxon>
        <taxon>Sordariomycetes</taxon>
        <taxon>Hypocreomycetidae</taxon>
        <taxon>Hypocreales</taxon>
        <taxon>Clavicipitaceae</taxon>
        <taxon>Clavicipitaceae incertae sedis</taxon>
        <taxon>'Torrubiella' clade</taxon>
    </lineage>
</organism>
<dbReference type="GO" id="GO:0005524">
    <property type="term" value="F:ATP binding"/>
    <property type="evidence" value="ECO:0007669"/>
    <property type="project" value="InterPro"/>
</dbReference>
<dbReference type="Gene3D" id="1.10.510.10">
    <property type="entry name" value="Transferase(Phosphotransferase) domain 1"/>
    <property type="match status" value="1"/>
</dbReference>
<dbReference type="AlphaFoldDB" id="A0A0A1TKW3"/>
<protein>
    <recommendedName>
        <fullName evidence="1">Protein kinase domain-containing protein</fullName>
    </recommendedName>
</protein>
<dbReference type="Gene3D" id="3.30.200.20">
    <property type="entry name" value="Phosphorylase Kinase, domain 1"/>
    <property type="match status" value="1"/>
</dbReference>